<gene>
    <name evidence="1" type="ORF">ARMSODRAFT_951920</name>
</gene>
<dbReference type="AlphaFoldDB" id="A0A2H3BTX5"/>
<dbReference type="STRING" id="1076256.A0A2H3BTX5"/>
<organism evidence="1 2">
    <name type="scientific">Armillaria solidipes</name>
    <dbReference type="NCBI Taxonomy" id="1076256"/>
    <lineage>
        <taxon>Eukaryota</taxon>
        <taxon>Fungi</taxon>
        <taxon>Dikarya</taxon>
        <taxon>Basidiomycota</taxon>
        <taxon>Agaricomycotina</taxon>
        <taxon>Agaricomycetes</taxon>
        <taxon>Agaricomycetidae</taxon>
        <taxon>Agaricales</taxon>
        <taxon>Marasmiineae</taxon>
        <taxon>Physalacriaceae</taxon>
        <taxon>Armillaria</taxon>
    </lineage>
</organism>
<accession>A0A2H3BTX5</accession>
<proteinExistence type="predicted"/>
<name>A0A2H3BTX5_9AGAR</name>
<dbReference type="Proteomes" id="UP000218334">
    <property type="component" value="Unassembled WGS sequence"/>
</dbReference>
<sequence length="79" mass="8537">MDSNPWGSDDLIDVNADDDDWSEIAVAFHDSVQSLIHVIGAFETAPTPKVVQPKPVRVSASGPGLSANGNSYRAYRMHI</sequence>
<keyword evidence="2" id="KW-1185">Reference proteome</keyword>
<evidence type="ECO:0000313" key="1">
    <source>
        <dbReference type="EMBL" id="PBK74289.1"/>
    </source>
</evidence>
<protein>
    <submittedName>
        <fullName evidence="1">Uncharacterized protein</fullName>
    </submittedName>
</protein>
<evidence type="ECO:0000313" key="2">
    <source>
        <dbReference type="Proteomes" id="UP000218334"/>
    </source>
</evidence>
<dbReference type="EMBL" id="KZ293419">
    <property type="protein sequence ID" value="PBK74289.1"/>
    <property type="molecule type" value="Genomic_DNA"/>
</dbReference>
<reference evidence="2" key="1">
    <citation type="journal article" date="2017" name="Nat. Ecol. Evol.">
        <title>Genome expansion and lineage-specific genetic innovations in the forest pathogenic fungi Armillaria.</title>
        <authorList>
            <person name="Sipos G."/>
            <person name="Prasanna A.N."/>
            <person name="Walter M.C."/>
            <person name="O'Connor E."/>
            <person name="Balint B."/>
            <person name="Krizsan K."/>
            <person name="Kiss B."/>
            <person name="Hess J."/>
            <person name="Varga T."/>
            <person name="Slot J."/>
            <person name="Riley R."/>
            <person name="Boka B."/>
            <person name="Rigling D."/>
            <person name="Barry K."/>
            <person name="Lee J."/>
            <person name="Mihaltcheva S."/>
            <person name="LaButti K."/>
            <person name="Lipzen A."/>
            <person name="Waldron R."/>
            <person name="Moloney N.M."/>
            <person name="Sperisen C."/>
            <person name="Kredics L."/>
            <person name="Vagvoelgyi C."/>
            <person name="Patrignani A."/>
            <person name="Fitzpatrick D."/>
            <person name="Nagy I."/>
            <person name="Doyle S."/>
            <person name="Anderson J.B."/>
            <person name="Grigoriev I.V."/>
            <person name="Gueldener U."/>
            <person name="Muensterkoetter M."/>
            <person name="Nagy L.G."/>
        </authorList>
    </citation>
    <scope>NUCLEOTIDE SEQUENCE [LARGE SCALE GENOMIC DNA]</scope>
    <source>
        <strain evidence="2">28-4</strain>
    </source>
</reference>